<accession>A0A2M8EKB5</accession>
<evidence type="ECO:0000313" key="2">
    <source>
        <dbReference type="Proteomes" id="UP000228781"/>
    </source>
</evidence>
<evidence type="ECO:0000313" key="1">
    <source>
        <dbReference type="EMBL" id="PJC23127.1"/>
    </source>
</evidence>
<dbReference type="AlphaFoldDB" id="A0A2M8EKB5"/>
<sequence>MLTHFVLARVMPLVIPYLLNPSGLAGEVGMLDPVVEIRTLFQSEGTNSFEFSLQGLTRGG</sequence>
<protein>
    <submittedName>
        <fullName evidence="1">Uncharacterized protein</fullName>
    </submittedName>
</protein>
<proteinExistence type="predicted"/>
<comment type="caution">
    <text evidence="1">The sequence shown here is derived from an EMBL/GenBank/DDBJ whole genome shotgun (WGS) entry which is preliminary data.</text>
</comment>
<name>A0A2M8EKB5_UNCKA</name>
<dbReference type="Proteomes" id="UP000228781">
    <property type="component" value="Unassembled WGS sequence"/>
</dbReference>
<dbReference type="EMBL" id="PFSK01000009">
    <property type="protein sequence ID" value="PJC23127.1"/>
    <property type="molecule type" value="Genomic_DNA"/>
</dbReference>
<organism evidence="1 2">
    <name type="scientific">candidate division WWE3 bacterium CG_4_9_14_0_2_um_filter_48_10</name>
    <dbReference type="NCBI Taxonomy" id="1975078"/>
    <lineage>
        <taxon>Bacteria</taxon>
        <taxon>Katanobacteria</taxon>
    </lineage>
</organism>
<gene>
    <name evidence="1" type="ORF">CO059_00450</name>
</gene>
<reference evidence="2" key="1">
    <citation type="submission" date="2017-09" db="EMBL/GenBank/DDBJ databases">
        <title>Depth-based differentiation of microbial function through sediment-hosted aquifers and enrichment of novel symbionts in the deep terrestrial subsurface.</title>
        <authorList>
            <person name="Probst A.J."/>
            <person name="Ladd B."/>
            <person name="Jarett J.K."/>
            <person name="Geller-Mcgrath D.E."/>
            <person name="Sieber C.M.K."/>
            <person name="Emerson J.B."/>
            <person name="Anantharaman K."/>
            <person name="Thomas B.C."/>
            <person name="Malmstrom R."/>
            <person name="Stieglmeier M."/>
            <person name="Klingl A."/>
            <person name="Woyke T."/>
            <person name="Ryan C.M."/>
            <person name="Banfield J.F."/>
        </authorList>
    </citation>
    <scope>NUCLEOTIDE SEQUENCE [LARGE SCALE GENOMIC DNA]</scope>
</reference>